<evidence type="ECO:0000313" key="2">
    <source>
        <dbReference type="Proteomes" id="UP000299102"/>
    </source>
</evidence>
<keyword evidence="2" id="KW-1185">Reference proteome</keyword>
<dbReference type="Proteomes" id="UP000299102">
    <property type="component" value="Unassembled WGS sequence"/>
</dbReference>
<accession>A0A4C1WBF7</accession>
<comment type="caution">
    <text evidence="1">The sequence shown here is derived from an EMBL/GenBank/DDBJ whole genome shotgun (WGS) entry which is preliminary data.</text>
</comment>
<gene>
    <name evidence="1" type="ORF">EVAR_86406_1</name>
</gene>
<reference evidence="1 2" key="1">
    <citation type="journal article" date="2019" name="Commun. Biol.">
        <title>The bagworm genome reveals a unique fibroin gene that provides high tensile strength.</title>
        <authorList>
            <person name="Kono N."/>
            <person name="Nakamura H."/>
            <person name="Ohtoshi R."/>
            <person name="Tomita M."/>
            <person name="Numata K."/>
            <person name="Arakawa K."/>
        </authorList>
    </citation>
    <scope>NUCLEOTIDE SEQUENCE [LARGE SCALE GENOMIC DNA]</scope>
</reference>
<organism evidence="1 2">
    <name type="scientific">Eumeta variegata</name>
    <name type="common">Bagworm moth</name>
    <name type="synonym">Eumeta japonica</name>
    <dbReference type="NCBI Taxonomy" id="151549"/>
    <lineage>
        <taxon>Eukaryota</taxon>
        <taxon>Metazoa</taxon>
        <taxon>Ecdysozoa</taxon>
        <taxon>Arthropoda</taxon>
        <taxon>Hexapoda</taxon>
        <taxon>Insecta</taxon>
        <taxon>Pterygota</taxon>
        <taxon>Neoptera</taxon>
        <taxon>Endopterygota</taxon>
        <taxon>Lepidoptera</taxon>
        <taxon>Glossata</taxon>
        <taxon>Ditrysia</taxon>
        <taxon>Tineoidea</taxon>
        <taxon>Psychidae</taxon>
        <taxon>Oiketicinae</taxon>
        <taxon>Eumeta</taxon>
    </lineage>
</organism>
<evidence type="ECO:0000313" key="1">
    <source>
        <dbReference type="EMBL" id="GBP47487.1"/>
    </source>
</evidence>
<name>A0A4C1WBF7_EUMVA</name>
<sequence length="92" mass="10632">MHSHYEPSVLTPGHYLSDLIRSGVRRHQLLPPIGDQRRASPIVGDLVTSSHLDPPAKRCWVFFCTLYRIYYRNALENWNFVPVAGFCHRAAR</sequence>
<proteinExistence type="predicted"/>
<protein>
    <submittedName>
        <fullName evidence="1">Uncharacterized protein</fullName>
    </submittedName>
</protein>
<dbReference type="EMBL" id="BGZK01000502">
    <property type="protein sequence ID" value="GBP47487.1"/>
    <property type="molecule type" value="Genomic_DNA"/>
</dbReference>
<dbReference type="AlphaFoldDB" id="A0A4C1WBF7"/>